<dbReference type="InterPro" id="IPR054491">
    <property type="entry name" value="MGH1-like_GH"/>
</dbReference>
<accession>A0A1V9DY56</accession>
<dbReference type="AlphaFoldDB" id="A0A1V9DY56"/>
<dbReference type="Pfam" id="PF22422">
    <property type="entry name" value="MGH1-like_GH"/>
    <property type="match status" value="1"/>
</dbReference>
<dbReference type="GO" id="GO:0005975">
    <property type="term" value="P:carbohydrate metabolic process"/>
    <property type="evidence" value="ECO:0007669"/>
    <property type="project" value="InterPro"/>
</dbReference>
<dbReference type="STRING" id="354355.SAMN05660816_02626"/>
<feature type="domain" description="Mannosylglycerate hydrolase MGH1-like glycoside hydrolase" evidence="3">
    <location>
        <begin position="114"/>
        <end position="428"/>
    </location>
</feature>
<evidence type="ECO:0000259" key="2">
    <source>
        <dbReference type="Pfam" id="PF03633"/>
    </source>
</evidence>
<proteinExistence type="predicted"/>
<dbReference type="Proteomes" id="UP000192610">
    <property type="component" value="Unassembled WGS sequence"/>
</dbReference>
<protein>
    <submittedName>
        <fullName evidence="4">Glycoside hydrolase</fullName>
    </submittedName>
</protein>
<dbReference type="GO" id="GO:0016787">
    <property type="term" value="F:hydrolase activity"/>
    <property type="evidence" value="ECO:0007669"/>
    <property type="project" value="UniProtKB-KW"/>
</dbReference>
<dbReference type="Gene3D" id="1.50.10.10">
    <property type="match status" value="1"/>
</dbReference>
<dbReference type="InterPro" id="IPR005194">
    <property type="entry name" value="Glyco_hydro_65_C"/>
</dbReference>
<evidence type="ECO:0000259" key="3">
    <source>
        <dbReference type="Pfam" id="PF22422"/>
    </source>
</evidence>
<keyword evidence="5" id="KW-1185">Reference proteome</keyword>
<dbReference type="InterPro" id="IPR008928">
    <property type="entry name" value="6-hairpin_glycosidase_sf"/>
</dbReference>
<reference evidence="5" key="1">
    <citation type="submission" date="2016-04" db="EMBL/GenBank/DDBJ databases">
        <authorList>
            <person name="Chen L."/>
            <person name="Zhuang W."/>
            <person name="Wang G."/>
        </authorList>
    </citation>
    <scope>NUCLEOTIDE SEQUENCE [LARGE SCALE GENOMIC DNA]</scope>
    <source>
        <strain evidence="5">17621</strain>
    </source>
</reference>
<feature type="chain" id="PRO_5010739875" evidence="1">
    <location>
        <begin position="22"/>
        <end position="515"/>
    </location>
</feature>
<name>A0A1V9DY56_9BACT</name>
<dbReference type="EMBL" id="LVXG01000082">
    <property type="protein sequence ID" value="OQP38782.1"/>
    <property type="molecule type" value="Genomic_DNA"/>
</dbReference>
<organism evidence="4 5">
    <name type="scientific">Niastella yeongjuensis</name>
    <dbReference type="NCBI Taxonomy" id="354355"/>
    <lineage>
        <taxon>Bacteria</taxon>
        <taxon>Pseudomonadati</taxon>
        <taxon>Bacteroidota</taxon>
        <taxon>Chitinophagia</taxon>
        <taxon>Chitinophagales</taxon>
        <taxon>Chitinophagaceae</taxon>
        <taxon>Niastella</taxon>
    </lineage>
</organism>
<dbReference type="OrthoDB" id="231241at2"/>
<dbReference type="Gene3D" id="2.60.420.10">
    <property type="entry name" value="Maltose phosphorylase, domain 3"/>
    <property type="match status" value="1"/>
</dbReference>
<sequence>MTRRINILLILIVCCAGGVFAQKSTKSSAVLKADDFRHYVDYFNKMEDENIAQAIPNAQAWDWLKVNVPLFECPQHNFEEMWYYRWWTLRKHIKQTPLGFAITEFLVPRSYADKYNLIGSALGHHIYEARWLRDSKYLNEDFQIWYRGNEGKPMNRLHTFSSWNIYALYNRYLVNGDSSWLLNMLPDFETDYARWETEKRMPNGLFWQTDVKDGMEETISGGRKEKNYRPTINSYMYGNAIALATMETMAGNKAKASLYTAKADTLKKLIQNLLWNPVDTFFETRKQTDTLAHVREEIGFIPWYFNLPDAGYENAWKKVAEEKTFNAPFGITTADRSDPRFRKRGCCACEWDGAVWPYATSQTMTAMANLMNNYQQSVVNDSVYFRLMETYVESQYRRGRPYIGEYLDETHGYWLKDDQERSRYYNHSTFNDLVITGLMGLRPRNDNKIEVNPLIPENKWNWFCLDNVAYHGKLVTIIWDKDGTKYKKGKGLSVWVNGKKVVSAEHLQKVTGNLE</sequence>
<gene>
    <name evidence="4" type="ORF">A4H97_18885</name>
</gene>
<dbReference type="RefSeq" id="WP_081204790.1">
    <property type="nucleotide sequence ID" value="NZ_FOCZ01000004.1"/>
</dbReference>
<feature type="domain" description="Glycoside hydrolase family 65 C-terminal" evidence="2">
    <location>
        <begin position="442"/>
        <end position="502"/>
    </location>
</feature>
<keyword evidence="4" id="KW-0378">Hydrolase</keyword>
<dbReference type="Pfam" id="PF03633">
    <property type="entry name" value="Glyco_hydro_65C"/>
    <property type="match status" value="1"/>
</dbReference>
<keyword evidence="1" id="KW-0732">Signal</keyword>
<dbReference type="SUPFAM" id="SSF48208">
    <property type="entry name" value="Six-hairpin glycosidases"/>
    <property type="match status" value="1"/>
</dbReference>
<feature type="signal peptide" evidence="1">
    <location>
        <begin position="1"/>
        <end position="21"/>
    </location>
</feature>
<evidence type="ECO:0000313" key="4">
    <source>
        <dbReference type="EMBL" id="OQP38782.1"/>
    </source>
</evidence>
<evidence type="ECO:0000256" key="1">
    <source>
        <dbReference type="SAM" id="SignalP"/>
    </source>
</evidence>
<dbReference type="InterPro" id="IPR012341">
    <property type="entry name" value="6hp_glycosidase-like_sf"/>
</dbReference>
<evidence type="ECO:0000313" key="5">
    <source>
        <dbReference type="Proteomes" id="UP000192610"/>
    </source>
</evidence>
<comment type="caution">
    <text evidence="4">The sequence shown here is derived from an EMBL/GenBank/DDBJ whole genome shotgun (WGS) entry which is preliminary data.</text>
</comment>